<sequence length="125" mass="14503">MKHLSILLFLFGLISCQAPERNCTDFKTGTYAYEIKFNDQILKGTFTRFDTLQIEEYEGNKVDSSAINWINDCEFIAKKIHPESMKEEKPLLFKILTTDENSYVFEYSYVGQATNKYKGTATKIE</sequence>
<comment type="caution">
    <text evidence="1">The sequence shown here is derived from an EMBL/GenBank/DDBJ whole genome shotgun (WGS) entry which is preliminary data.</text>
</comment>
<evidence type="ECO:0000313" key="2">
    <source>
        <dbReference type="Proteomes" id="UP001143543"/>
    </source>
</evidence>
<dbReference type="Proteomes" id="UP001143543">
    <property type="component" value="Unassembled WGS sequence"/>
</dbReference>
<reference evidence="1" key="1">
    <citation type="submission" date="2022-07" db="EMBL/GenBank/DDBJ databases">
        <title>Taxonomy of Novel Oxalotrophic and Methylotrophic Bacteria.</title>
        <authorList>
            <person name="Sahin N."/>
            <person name="Tani A."/>
        </authorList>
    </citation>
    <scope>NUCLEOTIDE SEQUENCE</scope>
    <source>
        <strain evidence="1">Y10</strain>
    </source>
</reference>
<protein>
    <recommendedName>
        <fullName evidence="3">DNA topoisomerase IV</fullName>
    </recommendedName>
</protein>
<dbReference type="PROSITE" id="PS51257">
    <property type="entry name" value="PROKAR_LIPOPROTEIN"/>
    <property type="match status" value="1"/>
</dbReference>
<organism evidence="1 2">
    <name type="scientific">Neptunitalea lumnitzerae</name>
    <dbReference type="NCBI Taxonomy" id="2965509"/>
    <lineage>
        <taxon>Bacteria</taxon>
        <taxon>Pseudomonadati</taxon>
        <taxon>Bacteroidota</taxon>
        <taxon>Flavobacteriia</taxon>
        <taxon>Flavobacteriales</taxon>
        <taxon>Flavobacteriaceae</taxon>
        <taxon>Neptunitalea</taxon>
    </lineage>
</organism>
<name>A0ABQ5MJE3_9FLAO</name>
<evidence type="ECO:0008006" key="3">
    <source>
        <dbReference type="Google" id="ProtNLM"/>
    </source>
</evidence>
<evidence type="ECO:0000313" key="1">
    <source>
        <dbReference type="EMBL" id="GLB49531.1"/>
    </source>
</evidence>
<dbReference type="RefSeq" id="WP_281765162.1">
    <property type="nucleotide sequence ID" value="NZ_BRVO01000002.1"/>
</dbReference>
<keyword evidence="2" id="KW-1185">Reference proteome</keyword>
<proteinExistence type="predicted"/>
<gene>
    <name evidence="1" type="ORF">Y10_18990</name>
</gene>
<accession>A0ABQ5MJE3</accession>
<dbReference type="EMBL" id="BRVO01000002">
    <property type="protein sequence ID" value="GLB49531.1"/>
    <property type="molecule type" value="Genomic_DNA"/>
</dbReference>